<dbReference type="EMBL" id="CP028103">
    <property type="protein sequence ID" value="AVQ31332.1"/>
    <property type="molecule type" value="Genomic_DNA"/>
</dbReference>
<dbReference type="RefSeq" id="WP_005947291.1">
    <property type="nucleotide sequence ID" value="NZ_CP028103.1"/>
</dbReference>
<gene>
    <name evidence="1" type="ORF">C4N18_08910</name>
</gene>
<dbReference type="Proteomes" id="UP000241238">
    <property type="component" value="Chromosome"/>
</dbReference>
<accession>A0ABN5JI92</accession>
<protein>
    <submittedName>
        <fullName evidence="1">Lipopolysaccharide biosynthesis protein</fullName>
    </submittedName>
</protein>
<dbReference type="GeneID" id="77468112"/>
<organism evidence="1 2">
    <name type="scientific">Fusobacterium varium ATCC 27725</name>
    <dbReference type="NCBI Taxonomy" id="469618"/>
    <lineage>
        <taxon>Bacteria</taxon>
        <taxon>Fusobacteriati</taxon>
        <taxon>Fusobacteriota</taxon>
        <taxon>Fusobacteriia</taxon>
        <taxon>Fusobacteriales</taxon>
        <taxon>Fusobacteriaceae</taxon>
        <taxon>Fusobacterium</taxon>
    </lineage>
</organism>
<name>A0ABN5JI92_FUSVA</name>
<proteinExistence type="predicted"/>
<dbReference type="Gene3D" id="1.10.510.10">
    <property type="entry name" value="Transferase(Phosphotransferase) domain 1"/>
    <property type="match status" value="1"/>
</dbReference>
<dbReference type="Pfam" id="PF06176">
    <property type="entry name" value="WaaY"/>
    <property type="match status" value="1"/>
</dbReference>
<evidence type="ECO:0000313" key="2">
    <source>
        <dbReference type="Proteomes" id="UP000241238"/>
    </source>
</evidence>
<dbReference type="SUPFAM" id="SSF56112">
    <property type="entry name" value="Protein kinase-like (PK-like)"/>
    <property type="match status" value="1"/>
</dbReference>
<sequence>MIKNEKYKEYNIYYPEKEIFYKELGEKIVDKQYEELEVYKNTERNYVAKIEVEGKKYILKSPKSETIIPQRRVQTLIKNGEALNTLINVRKRVKEGMKEYAVPFLAIVKKGIFIRESYILMECIEGEPIKSVADIDEIMKIVNKLHKEEIYHGDLNTSNFIKTKNGMRIIDTQGKKEKYFYFKRWNDLFIMKNDLLVIEKEYKVEEKYYKKSKNVSYYMVLVIRKIKKLKFIEQLKSKKKELRKKGWKI</sequence>
<keyword evidence="2" id="KW-1185">Reference proteome</keyword>
<dbReference type="InterPro" id="IPR011009">
    <property type="entry name" value="Kinase-like_dom_sf"/>
</dbReference>
<evidence type="ECO:0000313" key="1">
    <source>
        <dbReference type="EMBL" id="AVQ31332.1"/>
    </source>
</evidence>
<dbReference type="InterPro" id="IPR009330">
    <property type="entry name" value="LipoPS_heptP_kinase"/>
</dbReference>
<reference evidence="2" key="1">
    <citation type="journal article" date="2018" name="MSphere">
        <title>Fusobacterium Genomics Using MinION and Illumina Sequencing Enables Genome Completion and Correction.</title>
        <authorList>
            <person name="Todd S.M."/>
            <person name="Settlage R.E."/>
            <person name="Lahmers K.K."/>
            <person name="Slade D.J."/>
        </authorList>
    </citation>
    <scope>NUCLEOTIDE SEQUENCE [LARGE SCALE GENOMIC DNA]</scope>
    <source>
        <strain evidence="2">ATCC 27725</strain>
    </source>
</reference>